<gene>
    <name evidence="9" type="ORF">EYW49_13025</name>
</gene>
<feature type="transmembrane region" description="Helical" evidence="8">
    <location>
        <begin position="61"/>
        <end position="82"/>
    </location>
</feature>
<evidence type="ECO:0000256" key="6">
    <source>
        <dbReference type="ARBA" id="ARBA00022989"/>
    </source>
</evidence>
<evidence type="ECO:0000256" key="8">
    <source>
        <dbReference type="SAM" id="Phobius"/>
    </source>
</evidence>
<keyword evidence="4" id="KW-1003">Cell membrane</keyword>
<dbReference type="Gene3D" id="1.10.3470.10">
    <property type="entry name" value="ABC transporter involved in vitamin B12 uptake, BtuC"/>
    <property type="match status" value="1"/>
</dbReference>
<dbReference type="GO" id="GO:0022857">
    <property type="term" value="F:transmembrane transporter activity"/>
    <property type="evidence" value="ECO:0007669"/>
    <property type="project" value="InterPro"/>
</dbReference>
<feature type="transmembrane region" description="Helical" evidence="8">
    <location>
        <begin position="89"/>
        <end position="111"/>
    </location>
</feature>
<comment type="caution">
    <text evidence="9">The sequence shown here is derived from an EMBL/GenBank/DDBJ whole genome shotgun (WGS) entry which is preliminary data.</text>
</comment>
<dbReference type="EMBL" id="SJFN01000018">
    <property type="protein sequence ID" value="TBW36760.1"/>
    <property type="molecule type" value="Genomic_DNA"/>
</dbReference>
<dbReference type="InterPro" id="IPR000522">
    <property type="entry name" value="ABC_transptr_permease_BtuC"/>
</dbReference>
<reference evidence="9 10" key="1">
    <citation type="submission" date="2019-02" db="EMBL/GenBank/DDBJ databases">
        <title>Siculibacillus lacustris gen. nov., sp. nov., a new rosette-forming bacterium isolated from a freshwater crater lake (Lake St. Ana, Romania).</title>
        <authorList>
            <person name="Felfoldi T."/>
            <person name="Marton Z."/>
            <person name="Szabo A."/>
            <person name="Mentes A."/>
            <person name="Boka K."/>
            <person name="Marialigeti K."/>
            <person name="Mathe I."/>
            <person name="Koncz M."/>
            <person name="Schumann P."/>
            <person name="Toth E."/>
        </authorList>
    </citation>
    <scope>NUCLEOTIDE SEQUENCE [LARGE SCALE GENOMIC DNA]</scope>
    <source>
        <strain evidence="9 10">SA-279</strain>
    </source>
</reference>
<evidence type="ECO:0000256" key="3">
    <source>
        <dbReference type="ARBA" id="ARBA00022448"/>
    </source>
</evidence>
<dbReference type="InterPro" id="IPR037294">
    <property type="entry name" value="ABC_BtuC-like"/>
</dbReference>
<feature type="transmembrane region" description="Helical" evidence="8">
    <location>
        <begin position="145"/>
        <end position="169"/>
    </location>
</feature>
<evidence type="ECO:0000256" key="7">
    <source>
        <dbReference type="ARBA" id="ARBA00023136"/>
    </source>
</evidence>
<feature type="transmembrane region" description="Helical" evidence="8">
    <location>
        <begin position="308"/>
        <end position="325"/>
    </location>
</feature>
<keyword evidence="6 8" id="KW-1133">Transmembrane helix</keyword>
<dbReference type="RefSeq" id="WP_131310024.1">
    <property type="nucleotide sequence ID" value="NZ_SJFN01000018.1"/>
</dbReference>
<feature type="transmembrane region" description="Helical" evidence="8">
    <location>
        <begin position="117"/>
        <end position="138"/>
    </location>
</feature>
<dbReference type="GO" id="GO:0005886">
    <property type="term" value="C:plasma membrane"/>
    <property type="evidence" value="ECO:0007669"/>
    <property type="project" value="UniProtKB-SubCell"/>
</dbReference>
<keyword evidence="7 8" id="KW-0472">Membrane</keyword>
<comment type="subcellular location">
    <subcellularLocation>
        <location evidence="1">Cell membrane</location>
        <topology evidence="1">Multi-pass membrane protein</topology>
    </subcellularLocation>
</comment>
<dbReference type="PANTHER" id="PTHR30472:SF25">
    <property type="entry name" value="ABC TRANSPORTER PERMEASE PROTEIN MJ0876-RELATED"/>
    <property type="match status" value="1"/>
</dbReference>
<keyword evidence="5 8" id="KW-0812">Transmembrane</keyword>
<sequence>MIRPPPFPVLILGLSALTLALFAASLLTGPSDIRPWRGLTALFVDDGAISLVMREIRLPRAILGVAIGASLGLSGAVLQGWLRNPLADAGVLGIGSSAALGAVVAIASGLASAFPPALPLAALLGAMAAVVIVLILGGRDGNRDTLILAGVAVSSITAALTSLALNLSANPFATLEIVFWMLGSLVDRSLAHVALALPFMVLGWVLIGLTGRSLDALTLGAETAASLGVRLDRVRLCIVLGTAAAVGAATAVAGVIGFVGLVSPHLLRPLVGGRPSRLLPASALGGAAMLAAADLAARLIAPDRDLKLGVVTAMIGAPFFLWLVFHERGRAP</sequence>
<feature type="transmembrane region" description="Helical" evidence="8">
    <location>
        <begin position="281"/>
        <end position="301"/>
    </location>
</feature>
<accession>A0A4Q9VMG8</accession>
<proteinExistence type="inferred from homology"/>
<keyword evidence="10" id="KW-1185">Reference proteome</keyword>
<organism evidence="9 10">
    <name type="scientific">Siculibacillus lacustris</name>
    <dbReference type="NCBI Taxonomy" id="1549641"/>
    <lineage>
        <taxon>Bacteria</taxon>
        <taxon>Pseudomonadati</taxon>
        <taxon>Pseudomonadota</taxon>
        <taxon>Alphaproteobacteria</taxon>
        <taxon>Hyphomicrobiales</taxon>
        <taxon>Ancalomicrobiaceae</taxon>
        <taxon>Siculibacillus</taxon>
    </lineage>
</organism>
<feature type="transmembrane region" description="Helical" evidence="8">
    <location>
        <begin position="236"/>
        <end position="261"/>
    </location>
</feature>
<comment type="similarity">
    <text evidence="2">Belongs to the binding-protein-dependent transport system permease family. FecCD subfamily.</text>
</comment>
<dbReference type="CDD" id="cd06550">
    <property type="entry name" value="TM_ABC_iron-siderophores_like"/>
    <property type="match status" value="1"/>
</dbReference>
<protein>
    <submittedName>
        <fullName evidence="9">Iron ABC transporter permease</fullName>
    </submittedName>
</protein>
<evidence type="ECO:0000256" key="5">
    <source>
        <dbReference type="ARBA" id="ARBA00022692"/>
    </source>
</evidence>
<dbReference type="Proteomes" id="UP000292781">
    <property type="component" value="Unassembled WGS sequence"/>
</dbReference>
<feature type="transmembrane region" description="Helical" evidence="8">
    <location>
        <begin position="189"/>
        <end position="209"/>
    </location>
</feature>
<dbReference type="AlphaFoldDB" id="A0A4Q9VMG8"/>
<evidence type="ECO:0000256" key="2">
    <source>
        <dbReference type="ARBA" id="ARBA00007935"/>
    </source>
</evidence>
<dbReference type="SUPFAM" id="SSF81345">
    <property type="entry name" value="ABC transporter involved in vitamin B12 uptake, BtuC"/>
    <property type="match status" value="1"/>
</dbReference>
<dbReference type="PANTHER" id="PTHR30472">
    <property type="entry name" value="FERRIC ENTEROBACTIN TRANSPORT SYSTEM PERMEASE PROTEIN"/>
    <property type="match status" value="1"/>
</dbReference>
<evidence type="ECO:0000256" key="4">
    <source>
        <dbReference type="ARBA" id="ARBA00022475"/>
    </source>
</evidence>
<keyword evidence="3" id="KW-0813">Transport</keyword>
<evidence type="ECO:0000256" key="1">
    <source>
        <dbReference type="ARBA" id="ARBA00004651"/>
    </source>
</evidence>
<evidence type="ECO:0000313" key="9">
    <source>
        <dbReference type="EMBL" id="TBW36760.1"/>
    </source>
</evidence>
<evidence type="ECO:0000313" key="10">
    <source>
        <dbReference type="Proteomes" id="UP000292781"/>
    </source>
</evidence>
<dbReference type="OrthoDB" id="9811975at2"/>
<dbReference type="FunFam" id="1.10.3470.10:FF:000001">
    <property type="entry name" value="Vitamin B12 ABC transporter permease BtuC"/>
    <property type="match status" value="1"/>
</dbReference>
<name>A0A4Q9VMG8_9HYPH</name>
<dbReference type="Pfam" id="PF01032">
    <property type="entry name" value="FecCD"/>
    <property type="match status" value="1"/>
</dbReference>